<evidence type="ECO:0000313" key="2">
    <source>
        <dbReference type="EMBL" id="PON23109.1"/>
    </source>
</evidence>
<dbReference type="Proteomes" id="UP000054821">
    <property type="component" value="Unassembled WGS sequence"/>
</dbReference>
<dbReference type="EMBL" id="JPDN02000032">
    <property type="protein sequence ID" value="PON23109.1"/>
    <property type="molecule type" value="Genomic_DNA"/>
</dbReference>
<evidence type="ECO:0000313" key="3">
    <source>
        <dbReference type="Proteomes" id="UP000054821"/>
    </source>
</evidence>
<sequence>MWSSSVIAIAISFATSVAATGGFQVNAYANGCGNGYVGSINLDDWNIWTPCSSWNLPNAWYLNVADNWSGSNVCCQAYADAACSRPVSGSFDGSGGCAYTSGNGVPYIQCHVCA</sequence>
<dbReference type="AlphaFoldDB" id="A0A2P4ZFQ1"/>
<name>A0A2P4ZFQ1_9HYPO</name>
<evidence type="ECO:0000256" key="1">
    <source>
        <dbReference type="SAM" id="SignalP"/>
    </source>
</evidence>
<dbReference type="GeneID" id="29989354"/>
<comment type="caution">
    <text evidence="2">The sequence shown here is derived from an EMBL/GenBank/DDBJ whole genome shotgun (WGS) entry which is preliminary data.</text>
</comment>
<proteinExistence type="predicted"/>
<keyword evidence="1" id="KW-0732">Signal</keyword>
<protein>
    <submittedName>
        <fullName evidence="2">Uncharacterized protein</fullName>
    </submittedName>
</protein>
<feature type="signal peptide" evidence="1">
    <location>
        <begin position="1"/>
        <end position="19"/>
    </location>
</feature>
<gene>
    <name evidence="2" type="ORF">TGAM01_v208114</name>
</gene>
<reference evidence="2 3" key="1">
    <citation type="journal article" date="2016" name="Genome Announc.">
        <title>Draft Whole-Genome Sequence of Trichoderma gamsii T6085, a Promising Biocontrol Agent of Fusarium Head Blight on Wheat.</title>
        <authorList>
            <person name="Baroncelli R."/>
            <person name="Zapparata A."/>
            <person name="Piaggeschi G."/>
            <person name="Sarrocco S."/>
            <person name="Vannacci G."/>
        </authorList>
    </citation>
    <scope>NUCLEOTIDE SEQUENCE [LARGE SCALE GENOMIC DNA]</scope>
    <source>
        <strain evidence="2 3">T6085</strain>
    </source>
</reference>
<accession>A0A2P4ZFQ1</accession>
<dbReference type="RefSeq" id="XP_024405024.1">
    <property type="nucleotide sequence ID" value="XM_024550254.1"/>
</dbReference>
<keyword evidence="3" id="KW-1185">Reference proteome</keyword>
<feature type="chain" id="PRO_5015193538" evidence="1">
    <location>
        <begin position="20"/>
        <end position="114"/>
    </location>
</feature>
<organism evidence="2 3">
    <name type="scientific">Trichoderma gamsii</name>
    <dbReference type="NCBI Taxonomy" id="398673"/>
    <lineage>
        <taxon>Eukaryota</taxon>
        <taxon>Fungi</taxon>
        <taxon>Dikarya</taxon>
        <taxon>Ascomycota</taxon>
        <taxon>Pezizomycotina</taxon>
        <taxon>Sordariomycetes</taxon>
        <taxon>Hypocreomycetidae</taxon>
        <taxon>Hypocreales</taxon>
        <taxon>Hypocreaceae</taxon>
        <taxon>Trichoderma</taxon>
    </lineage>
</organism>